<keyword evidence="1" id="KW-1133">Transmembrane helix</keyword>
<dbReference type="HOGENOM" id="CLU_1357081_0_0_1"/>
<gene>
    <name evidence="2" type="ORF">THAPS_11018</name>
</gene>
<sequence>MNVNISPRRIIHLLLLILFTYLLGQVLIVKLDWTPLSAYGFGCTIVVQINNGILWLFDKEAQAKSGGLFGGEEVSSGGEGSGKLKGRERMLDRRKLGGDGGSRKKNASLPIRRSNYQAASSVSQFDVDESYAGKFLLREILWILIMKQSSIERTDLRLRELSRRMYQVSESYQAAVLCVSPRATTEMVGSDCSIVACASVWR</sequence>
<dbReference type="GeneID" id="7450893"/>
<keyword evidence="1" id="KW-0812">Transmembrane</keyword>
<dbReference type="InParanoid" id="B5YM61"/>
<dbReference type="KEGG" id="tps:THAPS_11018"/>
<dbReference type="AlphaFoldDB" id="B5YM61"/>
<dbReference type="Proteomes" id="UP000001449">
    <property type="component" value="Chromosome 18"/>
</dbReference>
<reference evidence="2 3" key="2">
    <citation type="journal article" date="2008" name="Nature">
        <title>The Phaeodactylum genome reveals the evolutionary history of diatom genomes.</title>
        <authorList>
            <person name="Bowler C."/>
            <person name="Allen A.E."/>
            <person name="Badger J.H."/>
            <person name="Grimwood J."/>
            <person name="Jabbari K."/>
            <person name="Kuo A."/>
            <person name="Maheswari U."/>
            <person name="Martens C."/>
            <person name="Maumus F."/>
            <person name="Otillar R.P."/>
            <person name="Rayko E."/>
            <person name="Salamov A."/>
            <person name="Vandepoele K."/>
            <person name="Beszteri B."/>
            <person name="Gruber A."/>
            <person name="Heijde M."/>
            <person name="Katinka M."/>
            <person name="Mock T."/>
            <person name="Valentin K."/>
            <person name="Verret F."/>
            <person name="Berges J.A."/>
            <person name="Brownlee C."/>
            <person name="Cadoret J.P."/>
            <person name="Chiovitti A."/>
            <person name="Choi C.J."/>
            <person name="Coesel S."/>
            <person name="De Martino A."/>
            <person name="Detter J.C."/>
            <person name="Durkin C."/>
            <person name="Falciatore A."/>
            <person name="Fournet J."/>
            <person name="Haruta M."/>
            <person name="Huysman M.J."/>
            <person name="Jenkins B.D."/>
            <person name="Jiroutova K."/>
            <person name="Jorgensen R.E."/>
            <person name="Joubert Y."/>
            <person name="Kaplan A."/>
            <person name="Kroger N."/>
            <person name="Kroth P.G."/>
            <person name="La Roche J."/>
            <person name="Lindquist E."/>
            <person name="Lommer M."/>
            <person name="Martin-Jezequel V."/>
            <person name="Lopez P.J."/>
            <person name="Lucas S."/>
            <person name="Mangogna M."/>
            <person name="McGinnis K."/>
            <person name="Medlin L.K."/>
            <person name="Montsant A."/>
            <person name="Oudot-Le Secq M.P."/>
            <person name="Napoli C."/>
            <person name="Obornik M."/>
            <person name="Parker M.S."/>
            <person name="Petit J.L."/>
            <person name="Porcel B.M."/>
            <person name="Poulsen N."/>
            <person name="Robison M."/>
            <person name="Rychlewski L."/>
            <person name="Rynearson T.A."/>
            <person name="Schmutz J."/>
            <person name="Shapiro H."/>
            <person name="Siaut M."/>
            <person name="Stanley M."/>
            <person name="Sussman M.R."/>
            <person name="Taylor A.R."/>
            <person name="Vardi A."/>
            <person name="von Dassow P."/>
            <person name="Vyverman W."/>
            <person name="Willis A."/>
            <person name="Wyrwicz L.S."/>
            <person name="Rokhsar D.S."/>
            <person name="Weissenbach J."/>
            <person name="Armbrust E.V."/>
            <person name="Green B.R."/>
            <person name="Van de Peer Y."/>
            <person name="Grigoriev I.V."/>
        </authorList>
    </citation>
    <scope>NUCLEOTIDE SEQUENCE [LARGE SCALE GENOMIC DNA]</scope>
    <source>
        <strain evidence="2 3">CCMP1335</strain>
    </source>
</reference>
<feature type="transmembrane region" description="Helical" evidence="1">
    <location>
        <begin position="37"/>
        <end position="57"/>
    </location>
</feature>
<organism evidence="2 3">
    <name type="scientific">Thalassiosira pseudonana</name>
    <name type="common">Marine diatom</name>
    <name type="synonym">Cyclotella nana</name>
    <dbReference type="NCBI Taxonomy" id="35128"/>
    <lineage>
        <taxon>Eukaryota</taxon>
        <taxon>Sar</taxon>
        <taxon>Stramenopiles</taxon>
        <taxon>Ochrophyta</taxon>
        <taxon>Bacillariophyta</taxon>
        <taxon>Coscinodiscophyceae</taxon>
        <taxon>Thalassiosirophycidae</taxon>
        <taxon>Thalassiosirales</taxon>
        <taxon>Thalassiosiraceae</taxon>
        <taxon>Thalassiosira</taxon>
    </lineage>
</organism>
<dbReference type="RefSeq" id="XP_002295477.1">
    <property type="nucleotide sequence ID" value="XM_002295441.1"/>
</dbReference>
<name>B5YM61_THAPS</name>
<evidence type="ECO:0000313" key="2">
    <source>
        <dbReference type="EMBL" id="ACI64194.1"/>
    </source>
</evidence>
<protein>
    <submittedName>
        <fullName evidence="2">Uncharacterized protein</fullName>
    </submittedName>
</protein>
<evidence type="ECO:0000313" key="3">
    <source>
        <dbReference type="Proteomes" id="UP000001449"/>
    </source>
</evidence>
<feature type="transmembrane region" description="Helical" evidence="1">
    <location>
        <begin position="12"/>
        <end position="31"/>
    </location>
</feature>
<keyword evidence="3" id="KW-1185">Reference proteome</keyword>
<evidence type="ECO:0000256" key="1">
    <source>
        <dbReference type="SAM" id="Phobius"/>
    </source>
</evidence>
<keyword evidence="1" id="KW-0472">Membrane</keyword>
<accession>B5YM61</accession>
<dbReference type="EMBL" id="CP001159">
    <property type="protein sequence ID" value="ACI64194.1"/>
    <property type="molecule type" value="Genomic_DNA"/>
</dbReference>
<proteinExistence type="predicted"/>
<dbReference type="PaxDb" id="35128-Thaps11018"/>
<reference evidence="2 3" key="1">
    <citation type="journal article" date="2004" name="Science">
        <title>The genome of the diatom Thalassiosira pseudonana: ecology, evolution, and metabolism.</title>
        <authorList>
            <person name="Armbrust E.V."/>
            <person name="Berges J.A."/>
            <person name="Bowler C."/>
            <person name="Green B.R."/>
            <person name="Martinez D."/>
            <person name="Putnam N.H."/>
            <person name="Zhou S."/>
            <person name="Allen A.E."/>
            <person name="Apt K.E."/>
            <person name="Bechner M."/>
            <person name="Brzezinski M.A."/>
            <person name="Chaal B.K."/>
            <person name="Chiovitti A."/>
            <person name="Davis A.K."/>
            <person name="Demarest M.S."/>
            <person name="Detter J.C."/>
            <person name="Glavina T."/>
            <person name="Goodstein D."/>
            <person name="Hadi M.Z."/>
            <person name="Hellsten U."/>
            <person name="Hildebrand M."/>
            <person name="Jenkins B.D."/>
            <person name="Jurka J."/>
            <person name="Kapitonov V.V."/>
            <person name="Kroger N."/>
            <person name="Lau W.W."/>
            <person name="Lane T.W."/>
            <person name="Larimer F.W."/>
            <person name="Lippmeier J.C."/>
            <person name="Lucas S."/>
            <person name="Medina M."/>
            <person name="Montsant A."/>
            <person name="Obornik M."/>
            <person name="Parker M.S."/>
            <person name="Palenik B."/>
            <person name="Pazour G.J."/>
            <person name="Richardson P.M."/>
            <person name="Rynearson T.A."/>
            <person name="Saito M.A."/>
            <person name="Schwartz D.C."/>
            <person name="Thamatrakoln K."/>
            <person name="Valentin K."/>
            <person name="Vardi A."/>
            <person name="Wilkerson F.P."/>
            <person name="Rokhsar D.S."/>
        </authorList>
    </citation>
    <scope>NUCLEOTIDE SEQUENCE [LARGE SCALE GENOMIC DNA]</scope>
    <source>
        <strain evidence="2 3">CCMP1335</strain>
    </source>
</reference>